<keyword evidence="7" id="KW-1185">Reference proteome</keyword>
<dbReference type="InterPro" id="IPR045055">
    <property type="entry name" value="DNA2/NAM7-like"/>
</dbReference>
<reference evidence="6" key="1">
    <citation type="submission" date="2022-03" db="EMBL/GenBank/DDBJ databases">
        <title>De novo assembled genomes of Belliella spp. (Cyclobacteriaceae) strains.</title>
        <authorList>
            <person name="Szabo A."/>
            <person name="Korponai K."/>
            <person name="Felfoldi T."/>
        </authorList>
    </citation>
    <scope>NUCLEOTIDE SEQUENCE</scope>
    <source>
        <strain evidence="6">DSM 107340</strain>
    </source>
</reference>
<name>A0ABS9UND3_9BACT</name>
<gene>
    <name evidence="6" type="ORF">MM236_09055</name>
</gene>
<dbReference type="InterPro" id="IPR011335">
    <property type="entry name" value="Restrct_endonuc-II-like"/>
</dbReference>
<evidence type="ECO:0000313" key="7">
    <source>
        <dbReference type="Proteomes" id="UP001165488"/>
    </source>
</evidence>
<organism evidence="6 7">
    <name type="scientific">Belliella calami</name>
    <dbReference type="NCBI Taxonomy" id="2923436"/>
    <lineage>
        <taxon>Bacteria</taxon>
        <taxon>Pseudomonadati</taxon>
        <taxon>Bacteroidota</taxon>
        <taxon>Cytophagia</taxon>
        <taxon>Cytophagales</taxon>
        <taxon>Cyclobacteriaceae</taxon>
        <taxon>Belliella</taxon>
    </lineage>
</organism>
<feature type="domain" description="DNA2/NAM7 helicase helicase" evidence="3">
    <location>
        <begin position="1317"/>
        <end position="1358"/>
    </location>
</feature>
<dbReference type="InterPro" id="IPR027417">
    <property type="entry name" value="P-loop_NTPase"/>
</dbReference>
<dbReference type="PANTHER" id="PTHR10887">
    <property type="entry name" value="DNA2/NAM7 HELICASE FAMILY"/>
    <property type="match status" value="1"/>
</dbReference>
<evidence type="ECO:0000259" key="4">
    <source>
        <dbReference type="Pfam" id="PF13087"/>
    </source>
</evidence>
<dbReference type="CDD" id="cd18808">
    <property type="entry name" value="SF1_C_Upf1"/>
    <property type="match status" value="1"/>
</dbReference>
<sequence>MKEFKKLVIHKEVLPYLNISMYLNNKKLIRSLLIENSAENDSLSVEIRIQADIDCIEPFIFSIPYIPAKSDLNIPLDSLIVNRHFLSDLSETEKAIFKIEVFEEGEFVLMDTFSVDIHPLEYFGGFQVLPELIAAFVTPNHPYVYKIKRKAVEILEERGLKTAFEGYQGNDVERVLQLISAIYAAVQSENIIYSALPPGYEERGQRLRLLNTIQNEKFGNCIDLSLLFAACLEAVSLNPVLIILEGHAFVGCWLHDDKFSEIVNDDKTAITKRLSKGIREMVAFEATSICFGSNTGFGDALAMGESQLVQNEDFILSIDIKRARTAFIRPLPLSYEGDELKIDDTAVFKQKNTTNLEDRFEIGTIYQDELLDSSHEKTKQKIWERNLLDLSLRNNLLNLRMTRNMLQLVDIDISHFEDTLSEGKSFSILPNQQAEILRRYNHFASPLHSSSPLYQQASEELKFNKLLTHYHQQDLDNILTYIHKNAKQAIEENGSSTLYLAVGLLKWYDRKTPDQARFSPVLLIPVEISRRSINSKFVLKSREEETMINITLVEFLRQEYELNLGALEQLPYDDNGVDVAKVMGILRRAVMQLKGWDVEEQLVLGNFSFSKLILWKDIVAHSEDILKSDMVRSLVEGKLVFNEGNMENEAKSLDTIRSQSIALPIPADVSQMEAVLTASQGESFILHGPPGTGKSQTITNIIADALFKGKRVLFVAAKKAALDVVHKRLEQIGLGAFSLELHSNKSRKSDVLEQLGKSMESARLARTADFVQESERLDSAKQAISEYVNVLHQIQPVGWSLYESISALQEFEKHAFTRNLIPELILEKLTTRLWQEWTDWLPQFQSLAKVVVHPRENPLEPLRISQYSPSINETISNQINSLLDSFQSLQKKQYELVTALQFPFSTSSKKDYNQFVQVVSIVGEFPDMPMELCIYLSNRGNFECFEEWLKHFGNYQNTLQSILTDYNRSILDLDLSTMELQWKHAKQSWFLSQWWQKNKLKKQLTIHKNNVIRQESEVEKLFAQSRQLKEVHRTLQQNRFVDVTKVLGNLYKEEQTDLADLEKKTNEFKKLTQLMKHWGSHSLTQWLQAFSAQDFQYSGEIFSPKAKLFQEFLRLSDNSSKEEVGFEKLVGIAFDDEENWLKQAQDQLTQIQVHLPELKTWMNFVHITNQGKELQLQWLIDAFYNNSCESNNIDSYFHYTTHRSIAEHVIAQHESLSLFNVDLFESKIEQYKRIALDFRNLTIQELRIKLASNVPNTSIEAMQTSEIGILQRAIKNRGRGVSIRRLFDQIPTLLPRLAPCMLMSPISVAQYFDVDLNHFDLVIFDEASQLPTCEAISALARAKQAIIVGDPKQMPPTSFFSTIKVDEENMDIEDLESILDDCLSLSIPSKYLLRHYRSKHESLIAFSNVNYYDNKLLTFPSADDLNRKVQYQHVPGFYDKGKSRTNRYEADAIVAYIQAHFNDPKKRELSIGVVTFSQTQQSLVEDKLQLLFMSDIKLEEYANESAEPLFVKNLENVQGDERDIILFSIGYGPDENGKLSMNFGPLNRNGGWRRLNVAVTRARYEMKVFGTLRSDQIDLSRTSSEGVAGLKAFLNFAEKGHLMIQPEQILNNQDKKHLSEAIGRKLRENGLNVKCNIGTSNFKVDIAVIHPEKPQEYILGLVLDGHYYFNAQTTNDREMVMPSVLKSLGWNILRVWTMDWYENSPKIVNQILKRIELLLDANEEIPFQESLSEDENLIEVIPAEDIYEEKLYQEVSLQVPYISHKIVPMAFANSETIYDVKYREKLKKQMLETIEVEGPISRAFLFRKLLLAWNISRAGAKLDNHLEGIIQEVNTKRITHHQPFYWRMGSIPKMDFYRDFDSEKRNMEDIAPEEILVALEEVVSHNLSIDEEELLRYLSRRFGFAKVGKQIDAILRYVVDLAIEQNIVKRESGRIMFVSQKL</sequence>
<keyword evidence="1" id="KW-0175">Coiled coil</keyword>
<dbReference type="Proteomes" id="UP001165488">
    <property type="component" value="Unassembled WGS sequence"/>
</dbReference>
<evidence type="ECO:0000259" key="3">
    <source>
        <dbReference type="Pfam" id="PF13086"/>
    </source>
</evidence>
<comment type="caution">
    <text evidence="6">The sequence shown here is derived from an EMBL/GenBank/DDBJ whole genome shotgun (WGS) entry which is preliminary data.</text>
</comment>
<dbReference type="SUPFAM" id="SSF52540">
    <property type="entry name" value="P-loop containing nucleoside triphosphate hydrolases"/>
    <property type="match status" value="1"/>
</dbReference>
<dbReference type="Gene3D" id="3.40.50.300">
    <property type="entry name" value="P-loop containing nucleotide triphosphate hydrolases"/>
    <property type="match status" value="3"/>
</dbReference>
<dbReference type="EMBL" id="JAKZGS010000005">
    <property type="protein sequence ID" value="MCH7398135.1"/>
    <property type="molecule type" value="Genomic_DNA"/>
</dbReference>
<dbReference type="Pfam" id="PF13087">
    <property type="entry name" value="AAA_12"/>
    <property type="match status" value="1"/>
</dbReference>
<dbReference type="InterPro" id="IPR041679">
    <property type="entry name" value="DNA2/NAM7-like_C"/>
</dbReference>
<dbReference type="SUPFAM" id="SSF52980">
    <property type="entry name" value="Restriction endonuclease-like"/>
    <property type="match status" value="1"/>
</dbReference>
<dbReference type="InterPro" id="IPR041677">
    <property type="entry name" value="DNA2/NAM7_AAA_11"/>
</dbReference>
<feature type="domain" description="DNA2/NAM7 helicase-like C-terminal" evidence="4">
    <location>
        <begin position="1380"/>
        <end position="1571"/>
    </location>
</feature>
<feature type="domain" description="DNA2/NAM7 helicase helicase" evidence="3">
    <location>
        <begin position="668"/>
        <end position="741"/>
    </location>
</feature>
<evidence type="ECO:0000256" key="1">
    <source>
        <dbReference type="SAM" id="Coils"/>
    </source>
</evidence>
<dbReference type="InterPro" id="IPR025103">
    <property type="entry name" value="DUF4011"/>
</dbReference>
<dbReference type="InterPro" id="IPR047187">
    <property type="entry name" value="SF1_C_Upf1"/>
</dbReference>
<dbReference type="Pfam" id="PF13086">
    <property type="entry name" value="AAA_11"/>
    <property type="match status" value="2"/>
</dbReference>
<dbReference type="PANTHER" id="PTHR10887:SF530">
    <property type="entry name" value="SUPERFAMILY I DNA HELICASES"/>
    <property type="match status" value="1"/>
</dbReference>
<dbReference type="InterPro" id="IPR021754">
    <property type="entry name" value="DUF3320"/>
</dbReference>
<dbReference type="Pfam" id="PF13195">
    <property type="entry name" value="DUF4011"/>
    <property type="match status" value="1"/>
</dbReference>
<evidence type="ECO:0000259" key="2">
    <source>
        <dbReference type="Pfam" id="PF11784"/>
    </source>
</evidence>
<proteinExistence type="predicted"/>
<feature type="domain" description="Restriction endonuclease type II-like" evidence="5">
    <location>
        <begin position="1620"/>
        <end position="1715"/>
    </location>
</feature>
<dbReference type="InterPro" id="IPR049468">
    <property type="entry name" value="Restrct_endonuc-II-like_dom"/>
</dbReference>
<dbReference type="Gene3D" id="3.40.960.10">
    <property type="entry name" value="VSR Endonuclease"/>
    <property type="match status" value="1"/>
</dbReference>
<dbReference type="Pfam" id="PF18741">
    <property type="entry name" value="MTES_1575"/>
    <property type="match status" value="1"/>
</dbReference>
<protein>
    <submittedName>
        <fullName evidence="6">DUF3320 domain-containing protein</fullName>
    </submittedName>
</protein>
<evidence type="ECO:0000313" key="6">
    <source>
        <dbReference type="EMBL" id="MCH7398135.1"/>
    </source>
</evidence>
<accession>A0ABS9UND3</accession>
<feature type="domain" description="DUF3320" evidence="2">
    <location>
        <begin position="1777"/>
        <end position="1822"/>
    </location>
</feature>
<evidence type="ECO:0000259" key="5">
    <source>
        <dbReference type="Pfam" id="PF18741"/>
    </source>
</evidence>
<dbReference type="Pfam" id="PF11784">
    <property type="entry name" value="DUF3320"/>
    <property type="match status" value="1"/>
</dbReference>
<feature type="coiled-coil region" evidence="1">
    <location>
        <begin position="997"/>
        <end position="1071"/>
    </location>
</feature>
<dbReference type="RefSeq" id="WP_241274645.1">
    <property type="nucleotide sequence ID" value="NZ_JAKZGS010000005.1"/>
</dbReference>